<keyword evidence="5" id="KW-1185">Reference proteome</keyword>
<evidence type="ECO:0000256" key="2">
    <source>
        <dbReference type="ARBA" id="ARBA00022679"/>
    </source>
</evidence>
<dbReference type="EMBL" id="QAPG01000080">
    <property type="protein sequence ID" value="TDZ32390.1"/>
    <property type="molecule type" value="Genomic_DNA"/>
</dbReference>
<keyword evidence="1 4" id="KW-0489">Methyltransferase</keyword>
<dbReference type="AlphaFoldDB" id="A0A4R8Q5J1"/>
<dbReference type="GO" id="GO:0032259">
    <property type="term" value="P:methylation"/>
    <property type="evidence" value="ECO:0007669"/>
    <property type="project" value="UniProtKB-KW"/>
</dbReference>
<comment type="caution">
    <text evidence="4">The sequence shown here is derived from an EMBL/GenBank/DDBJ whole genome shotgun (WGS) entry which is preliminary data.</text>
</comment>
<dbReference type="InterPro" id="IPR029063">
    <property type="entry name" value="SAM-dependent_MTases_sf"/>
</dbReference>
<evidence type="ECO:0000313" key="4">
    <source>
        <dbReference type="EMBL" id="TDZ32390.1"/>
    </source>
</evidence>
<dbReference type="InterPro" id="IPR013217">
    <property type="entry name" value="Methyltransf_12"/>
</dbReference>
<feature type="domain" description="Methyltransferase type 12" evidence="3">
    <location>
        <begin position="56"/>
        <end position="158"/>
    </location>
</feature>
<dbReference type="SUPFAM" id="SSF53335">
    <property type="entry name" value="S-adenosyl-L-methionine-dependent methyltransferases"/>
    <property type="match status" value="1"/>
</dbReference>
<dbReference type="Proteomes" id="UP000295083">
    <property type="component" value="Unassembled WGS sequence"/>
</dbReference>
<proteinExistence type="predicted"/>
<evidence type="ECO:0000313" key="5">
    <source>
        <dbReference type="Proteomes" id="UP000295083"/>
    </source>
</evidence>
<gene>
    <name evidence="4" type="ORF">C8035_v012407</name>
</gene>
<dbReference type="GO" id="GO:0008168">
    <property type="term" value="F:methyltransferase activity"/>
    <property type="evidence" value="ECO:0007669"/>
    <property type="project" value="UniProtKB-KW"/>
</dbReference>
<name>A0A4R8Q5J1_9PEZI</name>
<dbReference type="Pfam" id="PF08242">
    <property type="entry name" value="Methyltransf_12"/>
    <property type="match status" value="1"/>
</dbReference>
<accession>A0A4R8Q5J1</accession>
<dbReference type="InterPro" id="IPR051052">
    <property type="entry name" value="Diverse_substrate_MTase"/>
</dbReference>
<reference evidence="4 5" key="1">
    <citation type="submission" date="2018-11" db="EMBL/GenBank/DDBJ databases">
        <title>Genome sequence and assembly of Colletotrichum spinosum.</title>
        <authorList>
            <person name="Gan P."/>
            <person name="Shirasu K."/>
        </authorList>
    </citation>
    <scope>NUCLEOTIDE SEQUENCE [LARGE SCALE GENOMIC DNA]</scope>
    <source>
        <strain evidence="4 5">CBS 515.97</strain>
    </source>
</reference>
<dbReference type="PANTHER" id="PTHR44942">
    <property type="entry name" value="METHYLTRANSF_11 DOMAIN-CONTAINING PROTEIN"/>
    <property type="match status" value="1"/>
</dbReference>
<dbReference type="PANTHER" id="PTHR44942:SF4">
    <property type="entry name" value="METHYLTRANSFERASE TYPE 11 DOMAIN-CONTAINING PROTEIN"/>
    <property type="match status" value="1"/>
</dbReference>
<evidence type="ECO:0000259" key="3">
    <source>
        <dbReference type="Pfam" id="PF08242"/>
    </source>
</evidence>
<protein>
    <submittedName>
        <fullName evidence="4">Methyltransferase</fullName>
    </submittedName>
</protein>
<keyword evidence="2 4" id="KW-0808">Transferase</keyword>
<organism evidence="4 5">
    <name type="scientific">Colletotrichum spinosum</name>
    <dbReference type="NCBI Taxonomy" id="1347390"/>
    <lineage>
        <taxon>Eukaryota</taxon>
        <taxon>Fungi</taxon>
        <taxon>Dikarya</taxon>
        <taxon>Ascomycota</taxon>
        <taxon>Pezizomycotina</taxon>
        <taxon>Sordariomycetes</taxon>
        <taxon>Hypocreomycetidae</taxon>
        <taxon>Glomerellales</taxon>
        <taxon>Glomerellaceae</taxon>
        <taxon>Colletotrichum</taxon>
        <taxon>Colletotrichum orbiculare species complex</taxon>
    </lineage>
</organism>
<dbReference type="Gene3D" id="3.40.50.150">
    <property type="entry name" value="Vaccinia Virus protein VP39"/>
    <property type="match status" value="1"/>
</dbReference>
<sequence length="324" mass="36152">MSAPLTAPRHDVNNPSPKAAIAKEAKHYIAHRPPYPASMWELWTDYHQGPLASAHDIGAGSGNGAEGLLTHTTPRLERVVITEPRDVNVADCRARFRDRFPGTDFTFRTCRGEDPWDPPPSAGTGHVDLVMACESLHWTVLEPTLANVAASLRAGGTFAAVIYGPFQIITNSGVADAAFRDFVGEHAAGLLERGWMSEDWKRAARQMFHGMDCVPLADRVWEDVRRIEVNCRDGWYAEHYEPMEGTAEPVADLGTYERVVIDDSPDWQISASVEWLKQSLESMRFGFTEASWASPKWLTIQEAVQDGPLELQWQVQMILARKRG</sequence>
<evidence type="ECO:0000256" key="1">
    <source>
        <dbReference type="ARBA" id="ARBA00022603"/>
    </source>
</evidence>